<dbReference type="RefSeq" id="WP_122100763.1">
    <property type="nucleotide sequence ID" value="NZ_RFLY01000004.1"/>
</dbReference>
<feature type="signal peptide" evidence="2">
    <location>
        <begin position="1"/>
        <end position="17"/>
    </location>
</feature>
<name>A0A3M2I179_9GAMM</name>
<organism evidence="3 4">
    <name type="scientific">Solilutibacter pythonis</name>
    <dbReference type="NCBI Taxonomy" id="2483112"/>
    <lineage>
        <taxon>Bacteria</taxon>
        <taxon>Pseudomonadati</taxon>
        <taxon>Pseudomonadota</taxon>
        <taxon>Gammaproteobacteria</taxon>
        <taxon>Lysobacterales</taxon>
        <taxon>Lysobacteraceae</taxon>
        <taxon>Solilutibacter</taxon>
    </lineage>
</organism>
<evidence type="ECO:0008006" key="5">
    <source>
        <dbReference type="Google" id="ProtNLM"/>
    </source>
</evidence>
<evidence type="ECO:0000313" key="3">
    <source>
        <dbReference type="EMBL" id="RMH93720.1"/>
    </source>
</evidence>
<keyword evidence="2" id="KW-0732">Signal</keyword>
<gene>
    <name evidence="3" type="ORF">EBB59_03450</name>
</gene>
<feature type="compositionally biased region" description="Low complexity" evidence="1">
    <location>
        <begin position="40"/>
        <end position="50"/>
    </location>
</feature>
<protein>
    <recommendedName>
        <fullName evidence="5">Lipoprotein</fullName>
    </recommendedName>
</protein>
<feature type="compositionally biased region" description="Basic and acidic residues" evidence="1">
    <location>
        <begin position="51"/>
        <end position="64"/>
    </location>
</feature>
<feature type="region of interest" description="Disordered" evidence="1">
    <location>
        <begin position="38"/>
        <end position="64"/>
    </location>
</feature>
<feature type="chain" id="PRO_5018026701" description="Lipoprotein" evidence="2">
    <location>
        <begin position="18"/>
        <end position="64"/>
    </location>
</feature>
<dbReference type="Proteomes" id="UP000275012">
    <property type="component" value="Unassembled WGS sequence"/>
</dbReference>
<proteinExistence type="predicted"/>
<dbReference type="EMBL" id="RFLY01000004">
    <property type="protein sequence ID" value="RMH93720.1"/>
    <property type="molecule type" value="Genomic_DNA"/>
</dbReference>
<dbReference type="AlphaFoldDB" id="A0A3M2I179"/>
<comment type="caution">
    <text evidence="3">The sequence shown here is derived from an EMBL/GenBank/DDBJ whole genome shotgun (WGS) entry which is preliminary data.</text>
</comment>
<reference evidence="3 4" key="1">
    <citation type="submission" date="2018-10" db="EMBL/GenBank/DDBJ databases">
        <title>Proposal of Lysobacter pythonis sp. nov. isolated from royal pythons (Python regius).</title>
        <authorList>
            <person name="Hans-Juergen B."/>
            <person name="Huptas C."/>
            <person name="Sandra B."/>
            <person name="Igor L."/>
            <person name="Joachim S."/>
            <person name="Siegfried S."/>
            <person name="Mareike W."/>
            <person name="Peter K."/>
        </authorList>
    </citation>
    <scope>NUCLEOTIDE SEQUENCE [LARGE SCALE GENOMIC DNA]</scope>
    <source>
        <strain evidence="3 4">4284/11</strain>
    </source>
</reference>
<evidence type="ECO:0000256" key="2">
    <source>
        <dbReference type="SAM" id="SignalP"/>
    </source>
</evidence>
<keyword evidence="4" id="KW-1185">Reference proteome</keyword>
<dbReference type="PROSITE" id="PS51257">
    <property type="entry name" value="PROKAR_LIPOPROTEIN"/>
    <property type="match status" value="1"/>
</dbReference>
<evidence type="ECO:0000313" key="4">
    <source>
        <dbReference type="Proteomes" id="UP000275012"/>
    </source>
</evidence>
<accession>A0A3M2I179</accession>
<sequence length="64" mass="6995">MKILAPPMLCLALAACAAQPPPPPERHDELRKAIEAPLGEAKQAEAIQRQAEAERRRQLEAATQ</sequence>
<evidence type="ECO:0000256" key="1">
    <source>
        <dbReference type="SAM" id="MobiDB-lite"/>
    </source>
</evidence>